<evidence type="ECO:0000256" key="13">
    <source>
        <dbReference type="ARBA" id="ARBA00048694"/>
    </source>
</evidence>
<keyword evidence="8" id="KW-0547">Nucleotide-binding</keyword>
<dbReference type="PROSITE" id="PS00154">
    <property type="entry name" value="ATPASE_E1_E2"/>
    <property type="match status" value="1"/>
</dbReference>
<evidence type="ECO:0000313" key="16">
    <source>
        <dbReference type="EMBL" id="EGO62704.1"/>
    </source>
</evidence>
<evidence type="ECO:0000256" key="14">
    <source>
        <dbReference type="SAM" id="Phobius"/>
    </source>
</evidence>
<dbReference type="Gene3D" id="2.70.150.10">
    <property type="entry name" value="Calcium-transporting ATPase, cytoplasmic transduction domain A"/>
    <property type="match status" value="1"/>
</dbReference>
<evidence type="ECO:0000256" key="2">
    <source>
        <dbReference type="ARBA" id="ARBA00005675"/>
    </source>
</evidence>
<feature type="transmembrane region" description="Helical" evidence="14">
    <location>
        <begin position="83"/>
        <end position="99"/>
    </location>
</feature>
<keyword evidence="5" id="KW-0406">Ion transport</keyword>
<dbReference type="FunFam" id="2.70.150.10:FF:000016">
    <property type="entry name" value="Calcium-transporting P-type ATPase putative"/>
    <property type="match status" value="1"/>
</dbReference>
<dbReference type="InterPro" id="IPR001757">
    <property type="entry name" value="P_typ_ATPase"/>
</dbReference>
<keyword evidence="5" id="KW-0106">Calcium</keyword>
<dbReference type="InterPro" id="IPR023214">
    <property type="entry name" value="HAD_sf"/>
</dbReference>
<dbReference type="SUPFAM" id="SSF81665">
    <property type="entry name" value="Calcium ATPase, transmembrane domain M"/>
    <property type="match status" value="1"/>
</dbReference>
<keyword evidence="17" id="KW-1185">Reference proteome</keyword>
<dbReference type="Gene3D" id="1.20.1110.10">
    <property type="entry name" value="Calcium-transporting ATPase, transmembrane domain"/>
    <property type="match status" value="1"/>
</dbReference>
<dbReference type="SFLD" id="SFLDG00002">
    <property type="entry name" value="C1.7:_P-type_atpase_like"/>
    <property type="match status" value="1"/>
</dbReference>
<feature type="transmembrane region" description="Helical" evidence="14">
    <location>
        <begin position="270"/>
        <end position="298"/>
    </location>
</feature>
<reference evidence="16 17" key="1">
    <citation type="journal article" date="2011" name="EMBO J.">
        <title>Structural diversity of bacterial flagellar motors.</title>
        <authorList>
            <person name="Chen S."/>
            <person name="Beeby M."/>
            <person name="Murphy G.E."/>
            <person name="Leadbetter J.R."/>
            <person name="Hendrixson D.R."/>
            <person name="Briegel A."/>
            <person name="Li Z."/>
            <person name="Shi J."/>
            <person name="Tocheva E.I."/>
            <person name="Muller A."/>
            <person name="Dobro M.J."/>
            <person name="Jensen G.J."/>
        </authorList>
    </citation>
    <scope>NUCLEOTIDE SEQUENCE [LARGE SCALE GENOMIC DNA]</scope>
    <source>
        <strain evidence="16 17">DSM 6540</strain>
    </source>
</reference>
<feature type="transmembrane region" description="Helical" evidence="14">
    <location>
        <begin position="870"/>
        <end position="889"/>
    </location>
</feature>
<comment type="subcellular location">
    <subcellularLocation>
        <location evidence="1">Cell membrane</location>
        <topology evidence="1">Multi-pass membrane protein</topology>
    </subcellularLocation>
</comment>
<dbReference type="SUPFAM" id="SSF81653">
    <property type="entry name" value="Calcium ATPase, transduction domain A"/>
    <property type="match status" value="1"/>
</dbReference>
<name>F7NMP0_9FIRM</name>
<dbReference type="Gene3D" id="3.40.1110.10">
    <property type="entry name" value="Calcium-transporting ATPase, cytoplasmic domain N"/>
    <property type="match status" value="1"/>
</dbReference>
<evidence type="ECO:0000259" key="15">
    <source>
        <dbReference type="SMART" id="SM00831"/>
    </source>
</evidence>
<dbReference type="InterPro" id="IPR059000">
    <property type="entry name" value="ATPase_P-type_domA"/>
</dbReference>
<accession>F7NMP0</accession>
<dbReference type="InterPro" id="IPR023298">
    <property type="entry name" value="ATPase_P-typ_TM_dom_sf"/>
</dbReference>
<dbReference type="Pfam" id="PF00690">
    <property type="entry name" value="Cation_ATPase_N"/>
    <property type="match status" value="1"/>
</dbReference>
<keyword evidence="7" id="KW-0479">Metal-binding</keyword>
<evidence type="ECO:0000256" key="5">
    <source>
        <dbReference type="ARBA" id="ARBA00022568"/>
    </source>
</evidence>
<feature type="domain" description="Cation-transporting P-type ATPase N-terminal" evidence="15">
    <location>
        <begin position="5"/>
        <end position="79"/>
    </location>
</feature>
<comment type="catalytic activity">
    <reaction evidence="13">
        <text>Ca(2+)(in) + ATP + H2O = Ca(2+)(out) + ADP + phosphate + H(+)</text>
        <dbReference type="Rhea" id="RHEA:18105"/>
        <dbReference type="ChEBI" id="CHEBI:15377"/>
        <dbReference type="ChEBI" id="CHEBI:15378"/>
        <dbReference type="ChEBI" id="CHEBI:29108"/>
        <dbReference type="ChEBI" id="CHEBI:30616"/>
        <dbReference type="ChEBI" id="CHEBI:43474"/>
        <dbReference type="ChEBI" id="CHEBI:456216"/>
        <dbReference type="EC" id="7.2.2.10"/>
    </reaction>
</comment>
<dbReference type="SUPFAM" id="SSF81660">
    <property type="entry name" value="Metal cation-transporting ATPase, ATP-binding domain N"/>
    <property type="match status" value="1"/>
</dbReference>
<evidence type="ECO:0000256" key="4">
    <source>
        <dbReference type="ARBA" id="ARBA00022475"/>
    </source>
</evidence>
<evidence type="ECO:0000256" key="1">
    <source>
        <dbReference type="ARBA" id="ARBA00004651"/>
    </source>
</evidence>
<dbReference type="Pfam" id="PF00689">
    <property type="entry name" value="Cation_ATPase_C"/>
    <property type="match status" value="1"/>
</dbReference>
<dbReference type="EC" id="7.2.2.10" evidence="3"/>
<dbReference type="EMBL" id="AFGF01000181">
    <property type="protein sequence ID" value="EGO62704.1"/>
    <property type="molecule type" value="Genomic_DNA"/>
</dbReference>
<dbReference type="GO" id="GO:0046872">
    <property type="term" value="F:metal ion binding"/>
    <property type="evidence" value="ECO:0007669"/>
    <property type="project" value="UniProtKB-KW"/>
</dbReference>
<evidence type="ECO:0000313" key="17">
    <source>
        <dbReference type="Proteomes" id="UP000003240"/>
    </source>
</evidence>
<dbReference type="OrthoDB" id="9760802at2"/>
<dbReference type="GO" id="GO:0030007">
    <property type="term" value="P:intracellular potassium ion homeostasis"/>
    <property type="evidence" value="ECO:0007669"/>
    <property type="project" value="TreeGrafter"/>
</dbReference>
<keyword evidence="11 14" id="KW-1133">Transmembrane helix</keyword>
<evidence type="ECO:0000256" key="8">
    <source>
        <dbReference type="ARBA" id="ARBA00022741"/>
    </source>
</evidence>
<dbReference type="InterPro" id="IPR006068">
    <property type="entry name" value="ATPase_P-typ_cation-transptr_C"/>
</dbReference>
<dbReference type="AlphaFoldDB" id="F7NMP0"/>
<dbReference type="Gene3D" id="3.40.50.1000">
    <property type="entry name" value="HAD superfamily/HAD-like"/>
    <property type="match status" value="1"/>
</dbReference>
<evidence type="ECO:0000256" key="10">
    <source>
        <dbReference type="ARBA" id="ARBA00022967"/>
    </source>
</evidence>
<dbReference type="GO" id="GO:0005886">
    <property type="term" value="C:plasma membrane"/>
    <property type="evidence" value="ECO:0007669"/>
    <property type="project" value="UniProtKB-SubCell"/>
</dbReference>
<dbReference type="PRINTS" id="PR00120">
    <property type="entry name" value="HATPASE"/>
</dbReference>
<keyword evidence="5" id="KW-0109">Calcium transport</keyword>
<dbReference type="InterPro" id="IPR050510">
    <property type="entry name" value="Cation_transp_ATPase_P-type"/>
</dbReference>
<dbReference type="PANTHER" id="PTHR43294">
    <property type="entry name" value="SODIUM/POTASSIUM-TRANSPORTING ATPASE SUBUNIT ALPHA"/>
    <property type="match status" value="1"/>
</dbReference>
<protein>
    <recommendedName>
        <fullName evidence="3">P-type Ca(2+) transporter</fullName>
        <ecNumber evidence="3">7.2.2.10</ecNumber>
    </recommendedName>
</protein>
<dbReference type="InterPro" id="IPR008250">
    <property type="entry name" value="ATPase_P-typ_transduc_dom_A_sf"/>
</dbReference>
<keyword evidence="12 14" id="KW-0472">Membrane</keyword>
<dbReference type="InterPro" id="IPR044492">
    <property type="entry name" value="P_typ_ATPase_HD_dom"/>
</dbReference>
<dbReference type="GO" id="GO:0016887">
    <property type="term" value="F:ATP hydrolysis activity"/>
    <property type="evidence" value="ECO:0007669"/>
    <property type="project" value="InterPro"/>
</dbReference>
<dbReference type="GO" id="GO:0005388">
    <property type="term" value="F:P-type calcium transporter activity"/>
    <property type="evidence" value="ECO:0007669"/>
    <property type="project" value="UniProtKB-EC"/>
</dbReference>
<dbReference type="InterPro" id="IPR023299">
    <property type="entry name" value="ATPase_P-typ_cyto_dom_N"/>
</dbReference>
<evidence type="ECO:0000256" key="11">
    <source>
        <dbReference type="ARBA" id="ARBA00022989"/>
    </source>
</evidence>
<dbReference type="InterPro" id="IPR036412">
    <property type="entry name" value="HAD-like_sf"/>
</dbReference>
<dbReference type="SFLD" id="SFLDF00027">
    <property type="entry name" value="p-type_atpase"/>
    <property type="match status" value="1"/>
</dbReference>
<dbReference type="SFLD" id="SFLDS00003">
    <property type="entry name" value="Haloacid_Dehalogenase"/>
    <property type="match status" value="1"/>
</dbReference>
<dbReference type="Proteomes" id="UP000003240">
    <property type="component" value="Unassembled WGS sequence"/>
</dbReference>
<sequence>MSNRVWYQQDSKEVVAALDSDVSTGLSSAEAEARLKQFGPNELIHKEGRTTFQMLLEQLKDFLVLILIGASIVSAFVGEVVDSLVIMAIVVLNAGLGVMQESRAEKALEALKKLAAPTSKVIRDGKQEVITSDELVPGDVIILETGDYVPADVRLLEAVNLKIEEASLTGESVPVEKEPRAIDHEAPLGDRKNMGFMSTVITYGRGKAVVTDTGMKTELGKIATMIQHFEDEQTPLQRRLEEFGKILGYSCLGICVIVFLLGLWRGEPLLSMFMIAVSLAVAAIPEGLPAVVTIVLALGMQRMVKRNAIVKKLHAVETLGSTTVICSDKTGTLTQNQMTVVRVFAGNSIYELTGEGYNPQGSFSRNGQLLEAKNTSDLDLLLKGGSLCNDASLRQEESSKTWRIAGDPTEGALIVAAAKAGYSRQTLNDAHPRIQEIPFDSARKMMTTFHQDESQKIIAFVKGAPDILLGRCTHIQINGEVHELTQEIRQTVLEANQDMAKQALRVLAVAYRRYAALPDDITAAAVEQSLIFTGLLGMIDPARPEVKDAVKVCRTAGIRPVMITGDYRDTAFAIAQELGIADDESTVMTGPELDKLSPDELRQVVRRSSVFARVSPENKVAIVDALQQNQEIAAMTGDGVNDAPALKKARIGVAMGITGTDVTKETADIVLTDDNFASIVSAVEEGRVIYSNIRKFVFFLLSCNFAEILLIFLTMLLGWPIPLLPIHLLLLNLVTDAFPALALGMEQREPGVMDQPPRDPNESLIDVRMRWMIGIQSTVLALAVIGSFKYALNTFGGDLEIARTYSLATLISGELLRAYSTRSEFHSIFKIGVFSNKYMNLGVLASFAILMLAMYSPFSDIFRTVHLSFWDWDVILAFAALPLISAELGKVVLNRMHGHGATVKNN</sequence>
<dbReference type="FunFam" id="3.40.50.1000:FF:000001">
    <property type="entry name" value="Phospholipid-transporting ATPase IC"/>
    <property type="match status" value="1"/>
</dbReference>
<dbReference type="CDD" id="cd02089">
    <property type="entry name" value="P-type_ATPase_Ca_prok"/>
    <property type="match status" value="1"/>
</dbReference>
<dbReference type="NCBIfam" id="TIGR01494">
    <property type="entry name" value="ATPase_P-type"/>
    <property type="match status" value="2"/>
</dbReference>
<evidence type="ECO:0000256" key="12">
    <source>
        <dbReference type="ARBA" id="ARBA00023136"/>
    </source>
</evidence>
<dbReference type="PRINTS" id="PR00119">
    <property type="entry name" value="CATATPASE"/>
</dbReference>
<dbReference type="STRING" id="1009370.ALO_16856"/>
<dbReference type="RefSeq" id="WP_004097893.1">
    <property type="nucleotide sequence ID" value="NZ_AFGF01000181.1"/>
</dbReference>
<dbReference type="eggNOG" id="COG0474">
    <property type="taxonomic scope" value="Bacteria"/>
</dbReference>
<dbReference type="GO" id="GO:0036376">
    <property type="term" value="P:sodium ion export across plasma membrane"/>
    <property type="evidence" value="ECO:0007669"/>
    <property type="project" value="TreeGrafter"/>
</dbReference>
<keyword evidence="9" id="KW-0067">ATP-binding</keyword>
<evidence type="ECO:0000256" key="9">
    <source>
        <dbReference type="ARBA" id="ARBA00022840"/>
    </source>
</evidence>
<dbReference type="FunFam" id="3.40.1110.10:FF:000094">
    <property type="entry name" value="Cation-transporting P-type ATPase"/>
    <property type="match status" value="1"/>
</dbReference>
<keyword evidence="4" id="KW-1003">Cell membrane</keyword>
<dbReference type="GO" id="GO:0005524">
    <property type="term" value="F:ATP binding"/>
    <property type="evidence" value="ECO:0007669"/>
    <property type="project" value="UniProtKB-KW"/>
</dbReference>
<dbReference type="GO" id="GO:0006883">
    <property type="term" value="P:intracellular sodium ion homeostasis"/>
    <property type="evidence" value="ECO:0007669"/>
    <property type="project" value="TreeGrafter"/>
</dbReference>
<feature type="transmembrane region" description="Helical" evidence="14">
    <location>
        <begin position="246"/>
        <end position="264"/>
    </location>
</feature>
<evidence type="ECO:0000256" key="7">
    <source>
        <dbReference type="ARBA" id="ARBA00022723"/>
    </source>
</evidence>
<feature type="transmembrane region" description="Helical" evidence="14">
    <location>
        <begin position="696"/>
        <end position="717"/>
    </location>
</feature>
<dbReference type="InterPro" id="IPR004014">
    <property type="entry name" value="ATPase_P-typ_cation-transptr_N"/>
</dbReference>
<dbReference type="GO" id="GO:1990573">
    <property type="term" value="P:potassium ion import across plasma membrane"/>
    <property type="evidence" value="ECO:0007669"/>
    <property type="project" value="TreeGrafter"/>
</dbReference>
<dbReference type="SUPFAM" id="SSF56784">
    <property type="entry name" value="HAD-like"/>
    <property type="match status" value="1"/>
</dbReference>
<organism evidence="16 17">
    <name type="scientific">Acetonema longum DSM 6540</name>
    <dbReference type="NCBI Taxonomy" id="1009370"/>
    <lineage>
        <taxon>Bacteria</taxon>
        <taxon>Bacillati</taxon>
        <taxon>Bacillota</taxon>
        <taxon>Negativicutes</taxon>
        <taxon>Acetonemataceae</taxon>
        <taxon>Acetonema</taxon>
    </lineage>
</organism>
<dbReference type="Pfam" id="PF13246">
    <property type="entry name" value="Cation_ATPase"/>
    <property type="match status" value="1"/>
</dbReference>
<keyword evidence="6 14" id="KW-0812">Transmembrane</keyword>
<comment type="similarity">
    <text evidence="2">Belongs to the cation transport ATPase (P-type) (TC 3.A.3) family. Type IIA subfamily.</text>
</comment>
<feature type="transmembrane region" description="Helical" evidence="14">
    <location>
        <begin position="841"/>
        <end position="858"/>
    </location>
</feature>
<dbReference type="SMART" id="SM00831">
    <property type="entry name" value="Cation_ATPase_N"/>
    <property type="match status" value="1"/>
</dbReference>
<dbReference type="InterPro" id="IPR018303">
    <property type="entry name" value="ATPase_P-typ_P_site"/>
</dbReference>
<dbReference type="GO" id="GO:0005391">
    <property type="term" value="F:P-type sodium:potassium-exchanging transporter activity"/>
    <property type="evidence" value="ECO:0007669"/>
    <property type="project" value="TreeGrafter"/>
</dbReference>
<keyword evidence="10" id="KW-1278">Translocase</keyword>
<dbReference type="PANTHER" id="PTHR43294:SF20">
    <property type="entry name" value="P-TYPE ATPASE"/>
    <property type="match status" value="1"/>
</dbReference>
<keyword evidence="5" id="KW-0813">Transport</keyword>
<comment type="caution">
    <text evidence="16">The sequence shown here is derived from an EMBL/GenBank/DDBJ whole genome shotgun (WGS) entry which is preliminary data.</text>
</comment>
<gene>
    <name evidence="16" type="ORF">ALO_16856</name>
</gene>
<feature type="transmembrane region" description="Helical" evidence="14">
    <location>
        <begin position="723"/>
        <end position="743"/>
    </location>
</feature>
<proteinExistence type="inferred from homology"/>
<dbReference type="Pfam" id="PF00122">
    <property type="entry name" value="E1-E2_ATPase"/>
    <property type="match status" value="1"/>
</dbReference>
<dbReference type="GO" id="GO:1902600">
    <property type="term" value="P:proton transmembrane transport"/>
    <property type="evidence" value="ECO:0007669"/>
    <property type="project" value="TreeGrafter"/>
</dbReference>
<evidence type="ECO:0000256" key="6">
    <source>
        <dbReference type="ARBA" id="ARBA00022692"/>
    </source>
</evidence>
<evidence type="ECO:0000256" key="3">
    <source>
        <dbReference type="ARBA" id="ARBA00012790"/>
    </source>
</evidence>
<dbReference type="FunFam" id="3.40.50.1000:FF:000028">
    <property type="entry name" value="Calcium-transporting P-type ATPase, putative"/>
    <property type="match status" value="1"/>
</dbReference>